<dbReference type="EMBL" id="JACRSP010000004">
    <property type="protein sequence ID" value="MBC8536895.1"/>
    <property type="molecule type" value="Genomic_DNA"/>
</dbReference>
<evidence type="ECO:0000313" key="1">
    <source>
        <dbReference type="EMBL" id="MBC8536895.1"/>
    </source>
</evidence>
<name>A0A926DH04_9FIRM</name>
<keyword evidence="2" id="KW-1185">Reference proteome</keyword>
<proteinExistence type="predicted"/>
<accession>A0A926DH04</accession>
<reference evidence="1" key="1">
    <citation type="submission" date="2020-08" db="EMBL/GenBank/DDBJ databases">
        <title>Genome public.</title>
        <authorList>
            <person name="Liu C."/>
            <person name="Sun Q."/>
        </authorList>
    </citation>
    <scope>NUCLEOTIDE SEQUENCE</scope>
    <source>
        <strain evidence="1">BX7</strain>
    </source>
</reference>
<protein>
    <submittedName>
        <fullName evidence="1">Uncharacterized protein</fullName>
    </submittedName>
</protein>
<comment type="caution">
    <text evidence="1">The sequence shown here is derived from an EMBL/GenBank/DDBJ whole genome shotgun (WGS) entry which is preliminary data.</text>
</comment>
<sequence length="157" mass="17512">MSEWTFVTDRTLADVDLVERLQALGWENMTASEREAYLAGLKGAYNAADLNRVGEAVAYIAGRLEQVGYLAPVSPKVDWQTGDIPLSNDLENYLSDIRTLRGVLAVLPTTPQVPQDMEKLTFTEANDIEKILADLETLIDNMTAVWHYSGEIYSEEV</sequence>
<gene>
    <name evidence="1" type="ORF">H8695_09365</name>
</gene>
<dbReference type="AlphaFoldDB" id="A0A926DH04"/>
<organism evidence="1 2">
    <name type="scientific">Feifania hominis</name>
    <dbReference type="NCBI Taxonomy" id="2763660"/>
    <lineage>
        <taxon>Bacteria</taxon>
        <taxon>Bacillati</taxon>
        <taxon>Bacillota</taxon>
        <taxon>Clostridia</taxon>
        <taxon>Eubacteriales</taxon>
        <taxon>Feifaniaceae</taxon>
        <taxon>Feifania</taxon>
    </lineage>
</organism>
<evidence type="ECO:0000313" key="2">
    <source>
        <dbReference type="Proteomes" id="UP000620366"/>
    </source>
</evidence>
<dbReference type="RefSeq" id="WP_249300923.1">
    <property type="nucleotide sequence ID" value="NZ_JACRSP010000004.1"/>
</dbReference>
<dbReference type="Proteomes" id="UP000620366">
    <property type="component" value="Unassembled WGS sequence"/>
</dbReference>